<sequence length="459" mass="51305">MAALYGLPGDMHHTYIDLHQAYGDTVRIGPNCVSLAGLSARAAIYGISRPIFPKSDFYLPSQASIAGKTYTNLFNTTGEDFHTAIKRPVSRAYAMTTLLEYESFVDAVTKTLLRQLVIRYTNTRSYESKCHLDRWLKYYAYDVVGQITFGQSLGFLELGPDAEPVISQLRPPRLGIAVSQMPNLYQMVLKPLRKWTRQTPPTSPVVEFTVARMKDRAATGTKDSHDQRDMLSRFLKAQKDQPDLIDDVRVTSYATSNVNASADTTAITLCAAFYYLLKNPATMKELEEEIIGAAEAGKISSPCVSWTEAQKLPYLDAVIKEALRMHPAVGMMLERVTPPEGVTIYGRFYPGGTLLGISPWVIARDRVIYGDDADQWRPERWLTGDADRQSKMAGASLTFGGGTRTCIGKNISLLELYKVIPAIIQMFDVSLVKPKDEWRTVNEFLVSQEGLEVDIKRRS</sequence>
<evidence type="ECO:0000256" key="6">
    <source>
        <dbReference type="PIRSR" id="PIRSR602403-1"/>
    </source>
</evidence>
<dbReference type="GeneID" id="28735630"/>
<dbReference type="InterPro" id="IPR036396">
    <property type="entry name" value="Cyt_P450_sf"/>
</dbReference>
<evidence type="ECO:0000256" key="7">
    <source>
        <dbReference type="RuleBase" id="RU000461"/>
    </source>
</evidence>
<dbReference type="GO" id="GO:0020037">
    <property type="term" value="F:heme binding"/>
    <property type="evidence" value="ECO:0007669"/>
    <property type="project" value="InterPro"/>
</dbReference>
<keyword evidence="6 7" id="KW-0349">Heme</keyword>
<dbReference type="PANTHER" id="PTHR24305">
    <property type="entry name" value="CYTOCHROME P450"/>
    <property type="match status" value="1"/>
</dbReference>
<feature type="binding site" description="axial binding residue" evidence="6">
    <location>
        <position position="406"/>
    </location>
    <ligand>
        <name>heme</name>
        <dbReference type="ChEBI" id="CHEBI:30413"/>
    </ligand>
    <ligandPart>
        <name>Fe</name>
        <dbReference type="ChEBI" id="CHEBI:18248"/>
    </ligandPart>
</feature>
<dbReference type="InterPro" id="IPR001128">
    <property type="entry name" value="Cyt_P450"/>
</dbReference>
<dbReference type="AlphaFoldDB" id="A0A0N0NJL2"/>
<dbReference type="InterPro" id="IPR017972">
    <property type="entry name" value="Cyt_P450_CS"/>
</dbReference>
<dbReference type="InterPro" id="IPR050121">
    <property type="entry name" value="Cytochrome_P450_monoxygenase"/>
</dbReference>
<dbReference type="GO" id="GO:0004497">
    <property type="term" value="F:monooxygenase activity"/>
    <property type="evidence" value="ECO:0007669"/>
    <property type="project" value="UniProtKB-KW"/>
</dbReference>
<organism evidence="8 9">
    <name type="scientific">Cyphellophora attinorum</name>
    <dbReference type="NCBI Taxonomy" id="1664694"/>
    <lineage>
        <taxon>Eukaryota</taxon>
        <taxon>Fungi</taxon>
        <taxon>Dikarya</taxon>
        <taxon>Ascomycota</taxon>
        <taxon>Pezizomycotina</taxon>
        <taxon>Eurotiomycetes</taxon>
        <taxon>Chaetothyriomycetidae</taxon>
        <taxon>Chaetothyriales</taxon>
        <taxon>Cyphellophoraceae</taxon>
        <taxon>Cyphellophora</taxon>
    </lineage>
</organism>
<dbReference type="Pfam" id="PF00067">
    <property type="entry name" value="p450"/>
    <property type="match status" value="1"/>
</dbReference>
<accession>A0A0N0NJL2</accession>
<dbReference type="VEuPathDB" id="FungiDB:AB675_3678"/>
<comment type="similarity">
    <text evidence="2 7">Belongs to the cytochrome P450 family.</text>
</comment>
<dbReference type="PANTHER" id="PTHR24305:SF232">
    <property type="entry name" value="P450, PUTATIVE (EUROFUNG)-RELATED"/>
    <property type="match status" value="1"/>
</dbReference>
<keyword evidence="7" id="KW-0503">Monooxygenase</keyword>
<evidence type="ECO:0000256" key="4">
    <source>
        <dbReference type="ARBA" id="ARBA00023002"/>
    </source>
</evidence>
<name>A0A0N0NJL2_9EURO</name>
<dbReference type="STRING" id="1664694.A0A0N0NJL2"/>
<keyword evidence="3 6" id="KW-0479">Metal-binding</keyword>
<dbReference type="Proteomes" id="UP000038010">
    <property type="component" value="Unassembled WGS sequence"/>
</dbReference>
<dbReference type="SUPFAM" id="SSF48264">
    <property type="entry name" value="Cytochrome P450"/>
    <property type="match status" value="1"/>
</dbReference>
<keyword evidence="8" id="KW-0489">Methyltransferase</keyword>
<keyword evidence="8" id="KW-0808">Transferase</keyword>
<dbReference type="InterPro" id="IPR002403">
    <property type="entry name" value="Cyt_P450_E_grp-IV"/>
</dbReference>
<dbReference type="GO" id="GO:0008168">
    <property type="term" value="F:methyltransferase activity"/>
    <property type="evidence" value="ECO:0007669"/>
    <property type="project" value="UniProtKB-KW"/>
</dbReference>
<evidence type="ECO:0000313" key="8">
    <source>
        <dbReference type="EMBL" id="KPI37028.1"/>
    </source>
</evidence>
<evidence type="ECO:0000256" key="5">
    <source>
        <dbReference type="ARBA" id="ARBA00023004"/>
    </source>
</evidence>
<comment type="caution">
    <text evidence="8">The sequence shown here is derived from an EMBL/GenBank/DDBJ whole genome shotgun (WGS) entry which is preliminary data.</text>
</comment>
<protein>
    <submittedName>
        <fullName evidence="8">Pisatin demethylase</fullName>
    </submittedName>
</protein>
<keyword evidence="5 6" id="KW-0408">Iron</keyword>
<dbReference type="PROSITE" id="PS00086">
    <property type="entry name" value="CYTOCHROME_P450"/>
    <property type="match status" value="1"/>
</dbReference>
<dbReference type="GO" id="GO:0005506">
    <property type="term" value="F:iron ion binding"/>
    <property type="evidence" value="ECO:0007669"/>
    <property type="project" value="InterPro"/>
</dbReference>
<dbReference type="CDD" id="cd11060">
    <property type="entry name" value="CYP57A1-like"/>
    <property type="match status" value="1"/>
</dbReference>
<gene>
    <name evidence="8" type="ORF">AB675_3678</name>
</gene>
<dbReference type="PRINTS" id="PR00465">
    <property type="entry name" value="EP450IV"/>
</dbReference>
<dbReference type="Gene3D" id="1.10.630.10">
    <property type="entry name" value="Cytochrome P450"/>
    <property type="match status" value="1"/>
</dbReference>
<proteinExistence type="inferred from homology"/>
<keyword evidence="9" id="KW-1185">Reference proteome</keyword>
<evidence type="ECO:0000256" key="1">
    <source>
        <dbReference type="ARBA" id="ARBA00001971"/>
    </source>
</evidence>
<reference evidence="8 9" key="1">
    <citation type="submission" date="2015-06" db="EMBL/GenBank/DDBJ databases">
        <title>Draft genome of the ant-associated black yeast Phialophora attae CBS 131958.</title>
        <authorList>
            <person name="Moreno L.F."/>
            <person name="Stielow B.J."/>
            <person name="de Hoog S."/>
            <person name="Vicente V.A."/>
            <person name="Weiss V.A."/>
            <person name="de Vries M."/>
            <person name="Cruz L.M."/>
            <person name="Souza E.M."/>
        </authorList>
    </citation>
    <scope>NUCLEOTIDE SEQUENCE [LARGE SCALE GENOMIC DNA]</scope>
    <source>
        <strain evidence="8 9">CBS 131958</strain>
    </source>
</reference>
<evidence type="ECO:0000256" key="3">
    <source>
        <dbReference type="ARBA" id="ARBA00022723"/>
    </source>
</evidence>
<dbReference type="GO" id="GO:0016705">
    <property type="term" value="F:oxidoreductase activity, acting on paired donors, with incorporation or reduction of molecular oxygen"/>
    <property type="evidence" value="ECO:0007669"/>
    <property type="project" value="InterPro"/>
</dbReference>
<dbReference type="GO" id="GO:0032259">
    <property type="term" value="P:methylation"/>
    <property type="evidence" value="ECO:0007669"/>
    <property type="project" value="UniProtKB-KW"/>
</dbReference>
<dbReference type="OrthoDB" id="3934656at2759"/>
<dbReference type="PRINTS" id="PR00385">
    <property type="entry name" value="P450"/>
</dbReference>
<keyword evidence="4 7" id="KW-0560">Oxidoreductase</keyword>
<dbReference type="RefSeq" id="XP_017996991.1">
    <property type="nucleotide sequence ID" value="XM_018143750.1"/>
</dbReference>
<dbReference type="EMBL" id="LFJN01000026">
    <property type="protein sequence ID" value="KPI37028.1"/>
    <property type="molecule type" value="Genomic_DNA"/>
</dbReference>
<comment type="cofactor">
    <cofactor evidence="1 6">
        <name>heme</name>
        <dbReference type="ChEBI" id="CHEBI:30413"/>
    </cofactor>
</comment>
<evidence type="ECO:0000313" key="9">
    <source>
        <dbReference type="Proteomes" id="UP000038010"/>
    </source>
</evidence>
<evidence type="ECO:0000256" key="2">
    <source>
        <dbReference type="ARBA" id="ARBA00010617"/>
    </source>
</evidence>